<accession>A0AAN7W026</accession>
<feature type="compositionally biased region" description="Low complexity" evidence="1">
    <location>
        <begin position="301"/>
        <end position="315"/>
    </location>
</feature>
<evidence type="ECO:0000256" key="1">
    <source>
        <dbReference type="SAM" id="MobiDB-lite"/>
    </source>
</evidence>
<dbReference type="Proteomes" id="UP001310594">
    <property type="component" value="Unassembled WGS sequence"/>
</dbReference>
<feature type="region of interest" description="Disordered" evidence="1">
    <location>
        <begin position="119"/>
        <end position="140"/>
    </location>
</feature>
<protein>
    <submittedName>
        <fullName evidence="2">Uncharacterized protein</fullName>
    </submittedName>
</protein>
<gene>
    <name evidence="2" type="ORF">LTR97_010577</name>
</gene>
<feature type="region of interest" description="Disordered" evidence="1">
    <location>
        <begin position="231"/>
        <end position="286"/>
    </location>
</feature>
<feature type="region of interest" description="Disordered" evidence="1">
    <location>
        <begin position="452"/>
        <end position="522"/>
    </location>
</feature>
<sequence length="522" mass="57033">MADLTDEILKGLTDDALIIFVCKSNTRSAFMSGLIGSLQCLGYKPRMQRQIGSAFDVAVEIRSTEAEWTDERHSIGGNIGLMVYLGVCLIFDQFEGEDHSSRAEVLQTARSVSQGFEALQLSDPPGSGSNDHTPQDQAEKVAEELRAREEAEMTLAAIGGPFRYTPSSLFRHSIASQKPPDLHELHEMNFDSATDDVWAYNEERFVHIRNALAAKKEGTMTKSQEAILTGGNTSNLESEEHVEMSGLVQPQGTTNTAHSKPGSDSDEDPLGDLEELGRREDEDSNWDEHVDISDLLAEEAGQQEQAQTTIATAGESTALDNATTRPKNKRPRTKNPGKWTAAEELGLWSMYWAVDGKVDDEARKGLLCPKRAEIFEAWSKNNGISGGRTWFAMEQHIHRLVGKGIKTADPKLMKTNEKLRAEVVKACGEDATIHIIESARQVVVDAVEDAKMKKSTATKKQSSKEAKSKSAQPSASIKVQSAVGVSMESSESERPAAEEQMEGSSDGVSDGNENAEDMMAVD</sequence>
<organism evidence="2 3">
    <name type="scientific">Elasticomyces elasticus</name>
    <dbReference type="NCBI Taxonomy" id="574655"/>
    <lineage>
        <taxon>Eukaryota</taxon>
        <taxon>Fungi</taxon>
        <taxon>Dikarya</taxon>
        <taxon>Ascomycota</taxon>
        <taxon>Pezizomycotina</taxon>
        <taxon>Dothideomycetes</taxon>
        <taxon>Dothideomycetidae</taxon>
        <taxon>Mycosphaerellales</taxon>
        <taxon>Teratosphaeriaceae</taxon>
        <taxon>Elasticomyces</taxon>
    </lineage>
</organism>
<dbReference type="AlphaFoldDB" id="A0AAN7W026"/>
<reference evidence="2" key="1">
    <citation type="submission" date="2023-08" db="EMBL/GenBank/DDBJ databases">
        <title>Black Yeasts Isolated from many extreme environments.</title>
        <authorList>
            <person name="Coleine C."/>
            <person name="Stajich J.E."/>
            <person name="Selbmann L."/>
        </authorList>
    </citation>
    <scope>NUCLEOTIDE SEQUENCE</scope>
    <source>
        <strain evidence="2">CCFEE 5810</strain>
    </source>
</reference>
<feature type="compositionally biased region" description="Acidic residues" evidence="1">
    <location>
        <begin position="264"/>
        <end position="274"/>
    </location>
</feature>
<dbReference type="EMBL" id="JAVRQU010000018">
    <property type="protein sequence ID" value="KAK5693101.1"/>
    <property type="molecule type" value="Genomic_DNA"/>
</dbReference>
<name>A0AAN7W026_9PEZI</name>
<feature type="compositionally biased region" description="Low complexity" evidence="1">
    <location>
        <begin position="469"/>
        <end position="478"/>
    </location>
</feature>
<feature type="compositionally biased region" description="Basic and acidic residues" evidence="1">
    <location>
        <begin position="275"/>
        <end position="286"/>
    </location>
</feature>
<feature type="compositionally biased region" description="Polar residues" evidence="1">
    <location>
        <begin position="248"/>
        <end position="258"/>
    </location>
</feature>
<evidence type="ECO:0000313" key="3">
    <source>
        <dbReference type="Proteomes" id="UP001310594"/>
    </source>
</evidence>
<proteinExistence type="predicted"/>
<feature type="compositionally biased region" description="Basic residues" evidence="1">
    <location>
        <begin position="326"/>
        <end position="335"/>
    </location>
</feature>
<evidence type="ECO:0000313" key="2">
    <source>
        <dbReference type="EMBL" id="KAK5693101.1"/>
    </source>
</evidence>
<comment type="caution">
    <text evidence="2">The sequence shown here is derived from an EMBL/GenBank/DDBJ whole genome shotgun (WGS) entry which is preliminary data.</text>
</comment>
<feature type="region of interest" description="Disordered" evidence="1">
    <location>
        <begin position="301"/>
        <end position="337"/>
    </location>
</feature>